<dbReference type="PANTHER" id="PTHR38036:SF1">
    <property type="entry name" value="UPF0250 PROTEIN YBED"/>
    <property type="match status" value="1"/>
</dbReference>
<dbReference type="PANTHER" id="PTHR38036">
    <property type="entry name" value="UPF0250 PROTEIN YBED"/>
    <property type="match status" value="1"/>
</dbReference>
<dbReference type="Pfam" id="PF04359">
    <property type="entry name" value="DUF493"/>
    <property type="match status" value="1"/>
</dbReference>
<proteinExistence type="inferred from homology"/>
<organism evidence="2">
    <name type="scientific">uncultured organism</name>
    <dbReference type="NCBI Taxonomy" id="155900"/>
    <lineage>
        <taxon>unclassified sequences</taxon>
        <taxon>environmental samples</taxon>
    </lineage>
</organism>
<protein>
    <submittedName>
        <fullName evidence="2">Uncharacterized protein</fullName>
    </submittedName>
</protein>
<dbReference type="InterPro" id="IPR007454">
    <property type="entry name" value="UPF0250_YbeD-like"/>
</dbReference>
<dbReference type="InterPro" id="IPR027471">
    <property type="entry name" value="YbeD-like_sf"/>
</dbReference>
<comment type="similarity">
    <text evidence="1">Belongs to the UPF0250 family.</text>
</comment>
<dbReference type="AlphaFoldDB" id="A0A5B8R7D6"/>
<evidence type="ECO:0000313" key="2">
    <source>
        <dbReference type="EMBL" id="QEA03898.1"/>
    </source>
</evidence>
<dbReference type="EMBL" id="MN079077">
    <property type="protein sequence ID" value="QEA03898.1"/>
    <property type="molecule type" value="Genomic_DNA"/>
</dbReference>
<dbReference type="Gene3D" id="3.30.70.260">
    <property type="match status" value="1"/>
</dbReference>
<reference evidence="2" key="1">
    <citation type="submission" date="2019-06" db="EMBL/GenBank/DDBJ databases">
        <authorList>
            <person name="Murdoch R.W."/>
            <person name="Fathepure B."/>
        </authorList>
    </citation>
    <scope>NUCLEOTIDE SEQUENCE</scope>
</reference>
<evidence type="ECO:0000256" key="1">
    <source>
        <dbReference type="ARBA" id="ARBA00008460"/>
    </source>
</evidence>
<gene>
    <name evidence="2" type="ORF">KBTEX_00198</name>
</gene>
<name>A0A5B8R7D6_9ZZZZ</name>
<sequence length="89" mass="9874">MNSEDTPLTFPCDFPIKAMGRAGADIEATVRRLVAAHVRGELAEADVRVAESRNGRFLSVTVTVRAHSREQLDAIYRDLHAHDDVLMTL</sequence>
<dbReference type="SUPFAM" id="SSF117991">
    <property type="entry name" value="YbeD/HP0495-like"/>
    <property type="match status" value="1"/>
</dbReference>
<dbReference type="HAMAP" id="MF_00659">
    <property type="entry name" value="UPF0250"/>
    <property type="match status" value="1"/>
</dbReference>
<accession>A0A5B8R7D6</accession>